<name>A0A386KJJ1_9CAUD</name>
<evidence type="ECO:0000313" key="2">
    <source>
        <dbReference type="Proteomes" id="UP000268320"/>
    </source>
</evidence>
<proteinExistence type="predicted"/>
<dbReference type="Proteomes" id="UP000268320">
    <property type="component" value="Genome"/>
</dbReference>
<dbReference type="RefSeq" id="YP_009813013.1">
    <property type="nucleotide sequence ID" value="NC_048073.1"/>
</dbReference>
<accession>A0A386KJJ1</accession>
<dbReference type="SUPFAM" id="SSF101386">
    <property type="entry name" value="all-alpha NTP pyrophosphatases"/>
    <property type="match status" value="1"/>
</dbReference>
<dbReference type="GeneID" id="55004088"/>
<keyword evidence="2" id="KW-1185">Reference proteome</keyword>
<dbReference type="Gene3D" id="1.10.287.1080">
    <property type="entry name" value="MazG-like"/>
    <property type="match status" value="1"/>
</dbReference>
<dbReference type="EMBL" id="MH816966">
    <property type="protein sequence ID" value="AYD85476.1"/>
    <property type="molecule type" value="Genomic_DNA"/>
</dbReference>
<evidence type="ECO:0008006" key="3">
    <source>
        <dbReference type="Google" id="ProtNLM"/>
    </source>
</evidence>
<reference evidence="1 2" key="1">
    <citation type="submission" date="2018-08" db="EMBL/GenBank/DDBJ databases">
        <title>Characterization and Complete Genome Sequence Analysis of a Lytic Bacteriophage FEC19 infecting Escherichia coli O157:H7.</title>
        <authorList>
            <person name="Fan C."/>
            <person name="Zhao C."/>
            <person name="Tie D."/>
            <person name="Sun Y."/>
        </authorList>
    </citation>
    <scope>NUCLEOTIDE SEQUENCE [LARGE SCALE GENOMIC DNA]</scope>
</reference>
<organism evidence="1 2">
    <name type="scientific">Escherichia phage FEC19</name>
    <dbReference type="NCBI Taxonomy" id="2315486"/>
    <lineage>
        <taxon>Viruses</taxon>
        <taxon>Duplodnaviria</taxon>
        <taxon>Heunggongvirae</taxon>
        <taxon>Uroviricota</taxon>
        <taxon>Caudoviricetes</taxon>
        <taxon>Lindbergviridae</taxon>
        <taxon>Wifcevirus</taxon>
        <taxon>Wifcevirus FEC19</taxon>
    </lineage>
</organism>
<evidence type="ECO:0000313" key="1">
    <source>
        <dbReference type="EMBL" id="AYD85476.1"/>
    </source>
</evidence>
<protein>
    <recommendedName>
        <fullName evidence="3">DNA-binding protein</fullName>
    </recommendedName>
</protein>
<dbReference type="KEGG" id="vg:55004088"/>
<sequence length="207" mass="22969">MKQIYANIRQWASDRNIIQGCDLKDQYPKLISEFGELTDHVDQLHDLVFFDPEIGYTEQAICDLQAAIKDDIGDCLVVLTILAAQNGTEIENINGGGCADKGAHPHSFILRLAKTLGRLGDAIAKNQTMDIDVTIMAAVDYLSGVAHDYGLRLSDCAQAAYEDIKDRKGVMYNGTFIKSTDPAYEHSCKMVKKLELEDRVIREVTGQ</sequence>
<dbReference type="CDD" id="cd11540">
    <property type="entry name" value="NTP-PPase_u3"/>
    <property type="match status" value="1"/>
</dbReference>